<dbReference type="SUPFAM" id="SSF50249">
    <property type="entry name" value="Nucleic acid-binding proteins"/>
    <property type="match status" value="1"/>
</dbReference>
<feature type="domain" description="Exosome complex exonuclease Rrp40 N-terminal" evidence="12">
    <location>
        <begin position="29"/>
        <end position="66"/>
    </location>
</feature>
<name>A0A2G8LDG0_STIJA</name>
<dbReference type="Proteomes" id="UP000230750">
    <property type="component" value="Unassembled WGS sequence"/>
</dbReference>
<dbReference type="OrthoDB" id="340500at2759"/>
<dbReference type="InterPro" id="IPR037319">
    <property type="entry name" value="Rrp40_S1"/>
</dbReference>
<dbReference type="GO" id="GO:0071051">
    <property type="term" value="P:poly(A)-dependent snoRNA 3'-end processing"/>
    <property type="evidence" value="ECO:0007669"/>
    <property type="project" value="TreeGrafter"/>
</dbReference>
<evidence type="ECO:0000256" key="4">
    <source>
        <dbReference type="ARBA" id="ARBA00022490"/>
    </source>
</evidence>
<dbReference type="EMBL" id="MRZV01000118">
    <property type="protein sequence ID" value="PIK58245.1"/>
    <property type="molecule type" value="Genomic_DNA"/>
</dbReference>
<dbReference type="GO" id="GO:0005730">
    <property type="term" value="C:nucleolus"/>
    <property type="evidence" value="ECO:0007669"/>
    <property type="project" value="UniProtKB-SubCell"/>
</dbReference>
<evidence type="ECO:0000256" key="6">
    <source>
        <dbReference type="ARBA" id="ARBA00022835"/>
    </source>
</evidence>
<keyword evidence="5" id="KW-0698">rRNA processing</keyword>
<evidence type="ECO:0000313" key="15">
    <source>
        <dbReference type="Proteomes" id="UP000230750"/>
    </source>
</evidence>
<dbReference type="GO" id="GO:0071038">
    <property type="term" value="P:TRAMP-dependent tRNA surveillance pathway"/>
    <property type="evidence" value="ECO:0007669"/>
    <property type="project" value="TreeGrafter"/>
</dbReference>
<dbReference type="SUPFAM" id="SSF54791">
    <property type="entry name" value="Eukaryotic type KH-domain (KH-domain type I)"/>
    <property type="match status" value="1"/>
</dbReference>
<evidence type="ECO:0000256" key="9">
    <source>
        <dbReference type="ARBA" id="ARBA00030615"/>
    </source>
</evidence>
<dbReference type="FunFam" id="2.40.50.140:FF:000112">
    <property type="entry name" value="Exosome complex component RRP40"/>
    <property type="match status" value="1"/>
</dbReference>
<dbReference type="GO" id="GO:0000176">
    <property type="term" value="C:nuclear exosome (RNase complex)"/>
    <property type="evidence" value="ECO:0007669"/>
    <property type="project" value="TreeGrafter"/>
</dbReference>
<dbReference type="GO" id="GO:0010468">
    <property type="term" value="P:regulation of gene expression"/>
    <property type="evidence" value="ECO:0007669"/>
    <property type="project" value="UniProtKB-ARBA"/>
</dbReference>
<proteinExistence type="inferred from homology"/>
<evidence type="ECO:0000256" key="10">
    <source>
        <dbReference type="ARBA" id="ARBA00069899"/>
    </source>
</evidence>
<keyword evidence="7" id="KW-0694">RNA-binding</keyword>
<accession>A0A2G8LDG0</accession>
<dbReference type="InterPro" id="IPR036612">
    <property type="entry name" value="KH_dom_type_1_sf"/>
</dbReference>
<dbReference type="GO" id="GO:0000177">
    <property type="term" value="C:cytoplasmic exosome (RNase complex)"/>
    <property type="evidence" value="ECO:0007669"/>
    <property type="project" value="TreeGrafter"/>
</dbReference>
<organism evidence="14 15">
    <name type="scientific">Stichopus japonicus</name>
    <name type="common">Sea cucumber</name>
    <dbReference type="NCBI Taxonomy" id="307972"/>
    <lineage>
        <taxon>Eukaryota</taxon>
        <taxon>Metazoa</taxon>
        <taxon>Echinodermata</taxon>
        <taxon>Eleutherozoa</taxon>
        <taxon>Echinozoa</taxon>
        <taxon>Holothuroidea</taxon>
        <taxon>Aspidochirotacea</taxon>
        <taxon>Aspidochirotida</taxon>
        <taxon>Stichopodidae</taxon>
        <taxon>Apostichopus</taxon>
    </lineage>
</organism>
<evidence type="ECO:0000256" key="5">
    <source>
        <dbReference type="ARBA" id="ARBA00022552"/>
    </source>
</evidence>
<dbReference type="Pfam" id="PF18311">
    <property type="entry name" value="Rrp40_N"/>
    <property type="match status" value="1"/>
</dbReference>
<evidence type="ECO:0000259" key="11">
    <source>
        <dbReference type="Pfam" id="PF15985"/>
    </source>
</evidence>
<evidence type="ECO:0000313" key="13">
    <source>
        <dbReference type="EMBL" id="PIK35731.1"/>
    </source>
</evidence>
<dbReference type="GO" id="GO:0000467">
    <property type="term" value="P:exonucleolytic trimming to generate mature 3'-end of 5.8S rRNA from tricistronic rRNA transcript (SSU-rRNA, 5.8S rRNA, LSU-rRNA)"/>
    <property type="evidence" value="ECO:0007669"/>
    <property type="project" value="TreeGrafter"/>
</dbReference>
<reference evidence="14 15" key="1">
    <citation type="journal article" date="2017" name="PLoS Biol.">
        <title>The sea cucumber genome provides insights into morphological evolution and visceral regeneration.</title>
        <authorList>
            <person name="Zhang X."/>
            <person name="Sun L."/>
            <person name="Yuan J."/>
            <person name="Sun Y."/>
            <person name="Gao Y."/>
            <person name="Zhang L."/>
            <person name="Li S."/>
            <person name="Dai H."/>
            <person name="Hamel J.F."/>
            <person name="Liu C."/>
            <person name="Yu Y."/>
            <person name="Liu S."/>
            <person name="Lin W."/>
            <person name="Guo K."/>
            <person name="Jin S."/>
            <person name="Xu P."/>
            <person name="Storey K.B."/>
            <person name="Huan P."/>
            <person name="Zhang T."/>
            <person name="Zhou Y."/>
            <person name="Zhang J."/>
            <person name="Lin C."/>
            <person name="Li X."/>
            <person name="Xing L."/>
            <person name="Huo D."/>
            <person name="Sun M."/>
            <person name="Wang L."/>
            <person name="Mercier A."/>
            <person name="Li F."/>
            <person name="Yang H."/>
            <person name="Xiang J."/>
        </authorList>
    </citation>
    <scope>NUCLEOTIDE SEQUENCE [LARGE SCALE GENOMIC DNA]</scope>
    <source>
        <strain evidence="14">Shaxun</strain>
        <tissue evidence="14">Muscle</tissue>
    </source>
</reference>
<evidence type="ECO:0000256" key="1">
    <source>
        <dbReference type="ARBA" id="ARBA00004496"/>
    </source>
</evidence>
<dbReference type="InterPro" id="IPR004088">
    <property type="entry name" value="KH_dom_type_1"/>
</dbReference>
<dbReference type="FunFam" id="3.30.1370.10:FF:000038">
    <property type="entry name" value="exosome complex component RRP40"/>
    <property type="match status" value="1"/>
</dbReference>
<evidence type="ECO:0000313" key="14">
    <source>
        <dbReference type="EMBL" id="PIK58245.1"/>
    </source>
</evidence>
<dbReference type="Pfam" id="PF21262">
    <property type="entry name" value="RRP40_S1"/>
    <property type="match status" value="1"/>
</dbReference>
<dbReference type="Gene3D" id="2.40.50.140">
    <property type="entry name" value="Nucleic acid-binding proteins"/>
    <property type="match status" value="1"/>
</dbReference>
<gene>
    <name evidence="14" type="ORF">BSL78_04832</name>
    <name evidence="13" type="ORF">BSL78_27443</name>
</gene>
<evidence type="ECO:0000256" key="7">
    <source>
        <dbReference type="ARBA" id="ARBA00022884"/>
    </source>
</evidence>
<dbReference type="EMBL" id="MRZV01001826">
    <property type="protein sequence ID" value="PIK35731.1"/>
    <property type="molecule type" value="Genomic_DNA"/>
</dbReference>
<dbReference type="Pfam" id="PF15985">
    <property type="entry name" value="KH_6"/>
    <property type="match status" value="1"/>
</dbReference>
<evidence type="ECO:0000256" key="2">
    <source>
        <dbReference type="ARBA" id="ARBA00004604"/>
    </source>
</evidence>
<dbReference type="GO" id="GO:0034475">
    <property type="term" value="P:U4 snRNA 3'-end processing"/>
    <property type="evidence" value="ECO:0007669"/>
    <property type="project" value="TreeGrafter"/>
</dbReference>
<keyword evidence="4" id="KW-0963">Cytoplasm</keyword>
<dbReference type="CDD" id="cd05790">
    <property type="entry name" value="S1_Rrp40"/>
    <property type="match status" value="1"/>
</dbReference>
<dbReference type="PANTHER" id="PTHR21321">
    <property type="entry name" value="PNAS-3 RELATED"/>
    <property type="match status" value="1"/>
</dbReference>
<dbReference type="STRING" id="307972.A0A2G8LDG0"/>
<evidence type="ECO:0000256" key="3">
    <source>
        <dbReference type="ARBA" id="ARBA00007841"/>
    </source>
</evidence>
<comment type="subcellular location">
    <subcellularLocation>
        <location evidence="1">Cytoplasm</location>
    </subcellularLocation>
    <subcellularLocation>
        <location evidence="2">Nucleus</location>
        <location evidence="2">Nucleolus</location>
    </subcellularLocation>
</comment>
<dbReference type="GO" id="GO:0071034">
    <property type="term" value="P:CUT catabolic process"/>
    <property type="evidence" value="ECO:0007669"/>
    <property type="project" value="TreeGrafter"/>
</dbReference>
<dbReference type="InterPro" id="IPR012340">
    <property type="entry name" value="NA-bd_OB-fold"/>
</dbReference>
<dbReference type="AlphaFoldDB" id="A0A2G8LDG0"/>
<dbReference type="SUPFAM" id="SSF110324">
    <property type="entry name" value="Ribosomal L27 protein-like"/>
    <property type="match status" value="1"/>
</dbReference>
<protein>
    <recommendedName>
        <fullName evidence="10">Exosome complex component RRP40</fullName>
    </recommendedName>
    <alternativeName>
        <fullName evidence="9">Ribosomal RNA-processing protein 40</fullName>
    </alternativeName>
</protein>
<dbReference type="InterPro" id="IPR026699">
    <property type="entry name" value="Exosome_RNA_bind1/RRP40/RRP4"/>
</dbReference>
<sequence length="237" mass="26002">MAASMTNADVVLPGDVLTDRLKEITNKKVRLGPGLRWQSKDVVACKCGVLKSREDHAFWIDNHQRRYIPAKGESIIGVVSLKAGDIFRVNIGSNLPAALPYLSFEGATKRNRPNVQIGDLVYAKLLVANRDMEPELVCIDGSGQSNGLGVLSREGFMFKCSLHLCRKILSPDCSLLRVLGKKIPLEVTVGMNGRIWLRCRSVNDTICAMNAILAAEYTPEQNLKSMVYKIFGGVAAV</sequence>
<dbReference type="PANTHER" id="PTHR21321:SF1">
    <property type="entry name" value="EXOSOME COMPLEX COMPONENT RRP40"/>
    <property type="match status" value="1"/>
</dbReference>
<dbReference type="GO" id="GO:0071035">
    <property type="term" value="P:nuclear polyadenylation-dependent rRNA catabolic process"/>
    <property type="evidence" value="ECO:0007669"/>
    <property type="project" value="TreeGrafter"/>
</dbReference>
<feature type="domain" description="K Homology" evidence="11">
    <location>
        <begin position="155"/>
        <end position="202"/>
    </location>
</feature>
<keyword evidence="8" id="KW-0539">Nucleus</keyword>
<dbReference type="InterPro" id="IPR049469">
    <property type="entry name" value="RRP40_KH-I"/>
</dbReference>
<dbReference type="InterPro" id="IPR041054">
    <property type="entry name" value="Rrp40_N_euk"/>
</dbReference>
<dbReference type="Gene3D" id="2.40.50.100">
    <property type="match status" value="1"/>
</dbReference>
<comment type="similarity">
    <text evidence="3">Belongs to the RRP40 family.</text>
</comment>
<dbReference type="CDD" id="cd22526">
    <property type="entry name" value="KH-I_Rrp40"/>
    <property type="match status" value="1"/>
</dbReference>
<evidence type="ECO:0000259" key="12">
    <source>
        <dbReference type="Pfam" id="PF18311"/>
    </source>
</evidence>
<comment type="caution">
    <text evidence="14">The sequence shown here is derived from an EMBL/GenBank/DDBJ whole genome shotgun (WGS) entry which is preliminary data.</text>
</comment>
<keyword evidence="6" id="KW-0271">Exosome</keyword>
<dbReference type="Gene3D" id="3.30.1370.10">
    <property type="entry name" value="K Homology domain, type 1"/>
    <property type="match status" value="1"/>
</dbReference>
<evidence type="ECO:0000256" key="8">
    <source>
        <dbReference type="ARBA" id="ARBA00023242"/>
    </source>
</evidence>
<keyword evidence="15" id="KW-1185">Reference proteome</keyword>
<dbReference type="GO" id="GO:0003723">
    <property type="term" value="F:RNA binding"/>
    <property type="evidence" value="ECO:0007669"/>
    <property type="project" value="UniProtKB-KW"/>
</dbReference>